<organism evidence="1 2">
    <name type="scientific">Xanthomonas chitinilytica</name>
    <dbReference type="NCBI Taxonomy" id="2989819"/>
    <lineage>
        <taxon>Bacteria</taxon>
        <taxon>Pseudomonadati</taxon>
        <taxon>Pseudomonadota</taxon>
        <taxon>Gammaproteobacteria</taxon>
        <taxon>Lysobacterales</taxon>
        <taxon>Lysobacteraceae</taxon>
        <taxon>Xanthomonas</taxon>
    </lineage>
</organism>
<dbReference type="Pfam" id="PF04464">
    <property type="entry name" value="Glyphos_transf"/>
    <property type="match status" value="1"/>
</dbReference>
<protein>
    <submittedName>
        <fullName evidence="1">CDP-glycerol glycerophosphotransferase family protein</fullName>
    </submittedName>
</protein>
<keyword evidence="2" id="KW-1185">Reference proteome</keyword>
<comment type="caution">
    <text evidence="1">The sequence shown here is derived from an EMBL/GenBank/DDBJ whole genome shotgun (WGS) entry which is preliminary data.</text>
</comment>
<name>A0ABT3JSS9_9XANT</name>
<dbReference type="RefSeq" id="WP_265126483.1">
    <property type="nucleotide sequence ID" value="NZ_JAPCHY010000002.1"/>
</dbReference>
<gene>
    <name evidence="1" type="ORF">OK345_03320</name>
</gene>
<dbReference type="Proteomes" id="UP001209922">
    <property type="component" value="Unassembled WGS sequence"/>
</dbReference>
<dbReference type="InterPro" id="IPR043148">
    <property type="entry name" value="TagF_C"/>
</dbReference>
<evidence type="ECO:0000313" key="1">
    <source>
        <dbReference type="EMBL" id="MCW4471534.1"/>
    </source>
</evidence>
<evidence type="ECO:0000313" key="2">
    <source>
        <dbReference type="Proteomes" id="UP001209922"/>
    </source>
</evidence>
<dbReference type="EMBL" id="JAPCHY010000002">
    <property type="protein sequence ID" value="MCW4471534.1"/>
    <property type="molecule type" value="Genomic_DNA"/>
</dbReference>
<dbReference type="InterPro" id="IPR007554">
    <property type="entry name" value="Glycerophosphate_synth"/>
</dbReference>
<proteinExistence type="predicted"/>
<dbReference type="Gene3D" id="3.40.50.12580">
    <property type="match status" value="1"/>
</dbReference>
<sequence>MASDPPRATPLLAQNPAPRRSLTRRIAGRIARTLMRLLNTLRRLADAPASFEQSASFSIRSPVMTPPPGGIWNAELSKLLDALLVSDKQAALEDITTIIPHLAEGSSNCPGVESFKAKQAIRNGQPVSASIGANPETELLCHYWIALDAFLRGKRETAISHLQRAVALDQMRLDSLILLGEIAFPVQPDLCWRSLIAAAGESRRTVMWRALAAATNTPDRLVDYLSLWNRQTLAHPDLKRSINNQYSLAVAALNAGNVELADQTMHIQLQRVMGMGKKERSIAQKMMDRHRSSLTMPLWLGISERTEFPEDILPSSRHLEALRDACHALGGVDGMLPIALESTLLGLARNDLSLCRFTGHVLGVAGSAAFSEASRLIGTSGRFVLQSYSSSDDVHEFQHVCGAKLTLTMLAPIADGFVHRIGQLSLLSPSFGTRPEQFDGIRLLVPERIDDYLSFRFGPWEHIDAPRSAVIDYLNSSPIDLDRGRLEACYEAIGALLREDQRYATRCMRAIARFGGGDRYASLAPGINRYAEPTAEEIMESGIKAVMHLSGLENVAYQGNMWIPVLERLSTRCAIVIRERRIADQLDPTTLPIYFLDKQADLDLLEQAGVRTVLYPGNAQKNAQLLRFFKMSHFFINHGESDKAVNQSKFLMAYDKLLVAGPLAEKRLRAAGLPIRNGQVEHVGRPQVELALERRNSSSQIRTVLYAPTWEGFNSNANYTSVGPYGLAMLETLKASGKFRILFKPHPYTGHEESGAVRNHLEKMKSLADGENFMLYDTKKPIFELMNDSDILITDVSSVLNDYLYTLKPMIITNPRGDTHAKLEHRYPSSVACYKLDDPAEVLELIALAGSDDPLAAARELVCRESLGDFDESSLVRFDRVLAASIDAAGTH</sequence>
<dbReference type="SUPFAM" id="SSF53756">
    <property type="entry name" value="UDP-Glycosyltransferase/glycogen phosphorylase"/>
    <property type="match status" value="1"/>
</dbReference>
<reference evidence="1 2" key="1">
    <citation type="submission" date="2022-10" db="EMBL/GenBank/DDBJ databases">
        <title>Xanthomonas sp. H13-6.</title>
        <authorList>
            <person name="Liu X."/>
            <person name="Deng Z."/>
            <person name="Jiang Y."/>
            <person name="Yu T."/>
            <person name="Ai J."/>
        </authorList>
    </citation>
    <scope>NUCLEOTIDE SEQUENCE [LARGE SCALE GENOMIC DNA]</scope>
    <source>
        <strain evidence="1 2">H13-6</strain>
    </source>
</reference>
<accession>A0ABT3JSS9</accession>